<proteinExistence type="predicted"/>
<evidence type="ECO:0000313" key="3">
    <source>
        <dbReference type="Proteomes" id="UP001341840"/>
    </source>
</evidence>
<comment type="caution">
    <text evidence="2">The sequence shown here is derived from an EMBL/GenBank/DDBJ whole genome shotgun (WGS) entry which is preliminary data.</text>
</comment>
<reference evidence="2 3" key="1">
    <citation type="journal article" date="2023" name="Plants (Basel)">
        <title>Bridging the Gap: Combining Genomics and Transcriptomics Approaches to Understand Stylosanthes scabra, an Orphan Legume from the Brazilian Caatinga.</title>
        <authorList>
            <person name="Ferreira-Neto J.R.C."/>
            <person name="da Silva M.D."/>
            <person name="Binneck E."/>
            <person name="de Melo N.F."/>
            <person name="da Silva R.H."/>
            <person name="de Melo A.L.T.M."/>
            <person name="Pandolfi V."/>
            <person name="Bustamante F.O."/>
            <person name="Brasileiro-Vidal A.C."/>
            <person name="Benko-Iseppon A.M."/>
        </authorList>
    </citation>
    <scope>NUCLEOTIDE SEQUENCE [LARGE SCALE GENOMIC DNA]</scope>
    <source>
        <tissue evidence="2">Leaves</tissue>
    </source>
</reference>
<protein>
    <recommendedName>
        <fullName evidence="4">Transposase-associated domain-containing protein</fullName>
    </recommendedName>
</protein>
<accession>A0ABU6SDK3</accession>
<feature type="region of interest" description="Disordered" evidence="1">
    <location>
        <begin position="132"/>
        <end position="158"/>
    </location>
</feature>
<feature type="region of interest" description="Disordered" evidence="1">
    <location>
        <begin position="186"/>
        <end position="223"/>
    </location>
</feature>
<gene>
    <name evidence="2" type="ORF">PIB30_036308</name>
</gene>
<sequence>MAARGTEADVPTTFDDDDAKKGGQLTTTKHRSPGTPLPLSLFQRCRTATKRSVAPLSATTVAATRVVAAGLLRLEPPPPLLCSCSKCHLLNWIGPEEMTLHLYRNRFNPGYWIWTSLGKVNVDNINHFETGAQRRSKRGSRRANLNREDEFGDVNSEDNQEQYNEMIIKMQRQMAVFYNPLRPGSSATVGGSGCSTTLLLPPRLPPRQPNHPPSDDDDDYEDA</sequence>
<name>A0ABU6SDK3_9FABA</name>
<evidence type="ECO:0000313" key="2">
    <source>
        <dbReference type="EMBL" id="MED6134356.1"/>
    </source>
</evidence>
<evidence type="ECO:0000256" key="1">
    <source>
        <dbReference type="SAM" id="MobiDB-lite"/>
    </source>
</evidence>
<dbReference type="Proteomes" id="UP001341840">
    <property type="component" value="Unassembled WGS sequence"/>
</dbReference>
<keyword evidence="3" id="KW-1185">Reference proteome</keyword>
<feature type="region of interest" description="Disordered" evidence="1">
    <location>
        <begin position="1"/>
        <end position="36"/>
    </location>
</feature>
<dbReference type="EMBL" id="JASCZI010060592">
    <property type="protein sequence ID" value="MED6134356.1"/>
    <property type="molecule type" value="Genomic_DNA"/>
</dbReference>
<evidence type="ECO:0008006" key="4">
    <source>
        <dbReference type="Google" id="ProtNLM"/>
    </source>
</evidence>
<feature type="compositionally biased region" description="Pro residues" evidence="1">
    <location>
        <begin position="202"/>
        <end position="212"/>
    </location>
</feature>
<feature type="compositionally biased region" description="Polar residues" evidence="1">
    <location>
        <begin position="186"/>
        <end position="197"/>
    </location>
</feature>
<organism evidence="2 3">
    <name type="scientific">Stylosanthes scabra</name>
    <dbReference type="NCBI Taxonomy" id="79078"/>
    <lineage>
        <taxon>Eukaryota</taxon>
        <taxon>Viridiplantae</taxon>
        <taxon>Streptophyta</taxon>
        <taxon>Embryophyta</taxon>
        <taxon>Tracheophyta</taxon>
        <taxon>Spermatophyta</taxon>
        <taxon>Magnoliopsida</taxon>
        <taxon>eudicotyledons</taxon>
        <taxon>Gunneridae</taxon>
        <taxon>Pentapetalae</taxon>
        <taxon>rosids</taxon>
        <taxon>fabids</taxon>
        <taxon>Fabales</taxon>
        <taxon>Fabaceae</taxon>
        <taxon>Papilionoideae</taxon>
        <taxon>50 kb inversion clade</taxon>
        <taxon>dalbergioids sensu lato</taxon>
        <taxon>Dalbergieae</taxon>
        <taxon>Pterocarpus clade</taxon>
        <taxon>Stylosanthes</taxon>
    </lineage>
</organism>